<evidence type="ECO:0000313" key="8">
    <source>
        <dbReference type="EMBL" id="PWN26107.1"/>
    </source>
</evidence>
<protein>
    <submittedName>
        <fullName evidence="8">Nitroreductase</fullName>
    </submittedName>
</protein>
<evidence type="ECO:0000256" key="5">
    <source>
        <dbReference type="ARBA" id="ARBA00023002"/>
    </source>
</evidence>
<dbReference type="SUPFAM" id="SSF55469">
    <property type="entry name" value="FMN-dependent nitroreductase-like"/>
    <property type="match status" value="1"/>
</dbReference>
<dbReference type="GeneID" id="37028544"/>
<evidence type="ECO:0000256" key="4">
    <source>
        <dbReference type="ARBA" id="ARBA00022490"/>
    </source>
</evidence>
<evidence type="ECO:0000256" key="6">
    <source>
        <dbReference type="ARBA" id="ARBA00023242"/>
    </source>
</evidence>
<dbReference type="InterPro" id="IPR029479">
    <property type="entry name" value="Nitroreductase"/>
</dbReference>
<accession>A0A316ULG9</accession>
<dbReference type="PANTHER" id="PTHR43035:SF1">
    <property type="entry name" value="FATTY ACID REPRESSION MUTANT PROTEIN 2-RELATED"/>
    <property type="match status" value="1"/>
</dbReference>
<evidence type="ECO:0000313" key="9">
    <source>
        <dbReference type="Proteomes" id="UP000245884"/>
    </source>
</evidence>
<dbReference type="RefSeq" id="XP_025360719.1">
    <property type="nucleotide sequence ID" value="XM_025506721.1"/>
</dbReference>
<dbReference type="Pfam" id="PF00881">
    <property type="entry name" value="Nitroreductase"/>
    <property type="match status" value="1"/>
</dbReference>
<dbReference type="PANTHER" id="PTHR43035">
    <property type="entry name" value="FATTY ACID REPRESSION MUTANT PROTEIN 2-RELATED"/>
    <property type="match status" value="1"/>
</dbReference>
<dbReference type="GO" id="GO:0005634">
    <property type="term" value="C:nucleus"/>
    <property type="evidence" value="ECO:0007669"/>
    <property type="project" value="UniProtKB-SubCell"/>
</dbReference>
<dbReference type="Proteomes" id="UP000245884">
    <property type="component" value="Unassembled WGS sequence"/>
</dbReference>
<feature type="domain" description="Nitroreductase" evidence="7">
    <location>
        <begin position="10"/>
        <end position="179"/>
    </location>
</feature>
<sequence length="202" mass="22570">MSAQAFLSTISSRRSIYSLGKKLPLAQAELSKLVKEVVKQSPSSFNSQTSRVVILYDQAHDDYWSHTVKEALRAVAPADAFEKGAERLKGFQAAAGTVLFFESETAIRQMQEKISLYADRFPQWSTHSSGMAQINVWTAIETAGLGGNLQHYGNLTNDALIEKYKLPKDWKLHGELVFGEVLAPAGEKTYMSDEERFREFSS</sequence>
<organism evidence="8 9">
    <name type="scientific">Jaminaea rosea</name>
    <dbReference type="NCBI Taxonomy" id="1569628"/>
    <lineage>
        <taxon>Eukaryota</taxon>
        <taxon>Fungi</taxon>
        <taxon>Dikarya</taxon>
        <taxon>Basidiomycota</taxon>
        <taxon>Ustilaginomycotina</taxon>
        <taxon>Exobasidiomycetes</taxon>
        <taxon>Microstromatales</taxon>
        <taxon>Microstromatales incertae sedis</taxon>
        <taxon>Jaminaea</taxon>
    </lineage>
</organism>
<dbReference type="GO" id="GO:0034599">
    <property type="term" value="P:cellular response to oxidative stress"/>
    <property type="evidence" value="ECO:0007669"/>
    <property type="project" value="InterPro"/>
</dbReference>
<dbReference type="AlphaFoldDB" id="A0A316ULG9"/>
<dbReference type="OrthoDB" id="2138173at2759"/>
<keyword evidence="5" id="KW-0560">Oxidoreductase</keyword>
<evidence type="ECO:0000259" key="7">
    <source>
        <dbReference type="Pfam" id="PF00881"/>
    </source>
</evidence>
<evidence type="ECO:0000256" key="1">
    <source>
        <dbReference type="ARBA" id="ARBA00004123"/>
    </source>
</evidence>
<comment type="similarity">
    <text evidence="3">Belongs to the nitroreductase family.</text>
</comment>
<keyword evidence="9" id="KW-1185">Reference proteome</keyword>
<dbReference type="InterPro" id="IPR033877">
    <property type="entry name" value="Frm2/Hbn1"/>
</dbReference>
<dbReference type="FunFam" id="3.40.109.10:FF:000001">
    <property type="entry name" value="Nitroreductase family"/>
    <property type="match status" value="1"/>
</dbReference>
<dbReference type="Gene3D" id="3.40.109.10">
    <property type="entry name" value="NADH Oxidase"/>
    <property type="match status" value="1"/>
</dbReference>
<keyword evidence="4" id="KW-0963">Cytoplasm</keyword>
<reference evidence="8 9" key="1">
    <citation type="journal article" date="2018" name="Mol. Biol. Evol.">
        <title>Broad Genomic Sampling Reveals a Smut Pathogenic Ancestry of the Fungal Clade Ustilaginomycotina.</title>
        <authorList>
            <person name="Kijpornyongpan T."/>
            <person name="Mondo S.J."/>
            <person name="Barry K."/>
            <person name="Sandor L."/>
            <person name="Lee J."/>
            <person name="Lipzen A."/>
            <person name="Pangilinan J."/>
            <person name="LaButti K."/>
            <person name="Hainaut M."/>
            <person name="Henrissat B."/>
            <person name="Grigoriev I.V."/>
            <person name="Spatafora J.W."/>
            <person name="Aime M.C."/>
        </authorList>
    </citation>
    <scope>NUCLEOTIDE SEQUENCE [LARGE SCALE GENOMIC DNA]</scope>
    <source>
        <strain evidence="8 9">MCA 5214</strain>
    </source>
</reference>
<name>A0A316ULG9_9BASI</name>
<evidence type="ECO:0000256" key="3">
    <source>
        <dbReference type="ARBA" id="ARBA00007118"/>
    </source>
</evidence>
<dbReference type="STRING" id="1569628.A0A316ULG9"/>
<keyword evidence="6" id="KW-0539">Nucleus</keyword>
<dbReference type="EMBL" id="KZ819673">
    <property type="protein sequence ID" value="PWN26107.1"/>
    <property type="molecule type" value="Genomic_DNA"/>
</dbReference>
<evidence type="ECO:0000256" key="2">
    <source>
        <dbReference type="ARBA" id="ARBA00004496"/>
    </source>
</evidence>
<dbReference type="GO" id="GO:0016491">
    <property type="term" value="F:oxidoreductase activity"/>
    <property type="evidence" value="ECO:0007669"/>
    <property type="project" value="UniProtKB-KW"/>
</dbReference>
<gene>
    <name evidence="8" type="ORF">BDZ90DRAFT_233682</name>
</gene>
<dbReference type="GO" id="GO:0005737">
    <property type="term" value="C:cytoplasm"/>
    <property type="evidence" value="ECO:0007669"/>
    <property type="project" value="UniProtKB-SubCell"/>
</dbReference>
<dbReference type="CDD" id="cd02140">
    <property type="entry name" value="Frm2-like"/>
    <property type="match status" value="1"/>
</dbReference>
<proteinExistence type="inferred from homology"/>
<comment type="subcellular location">
    <subcellularLocation>
        <location evidence="2">Cytoplasm</location>
    </subcellularLocation>
    <subcellularLocation>
        <location evidence="1">Nucleus</location>
    </subcellularLocation>
</comment>
<dbReference type="InterPro" id="IPR000415">
    <property type="entry name" value="Nitroreductase-like"/>
</dbReference>